<dbReference type="eggNOG" id="COG1943">
    <property type="taxonomic scope" value="Bacteria"/>
</dbReference>
<sequence>MLRGSETLLPFKAWEMSGTKNACPTYTSMAPSEIMRRIKGRTLSYLFEEFPHLKKRYWGQHFWARGYFCATVGQMKEEMIKDYLEHHFEPNPNDNFKMEPD</sequence>
<dbReference type="PANTHER" id="PTHR33360">
    <property type="entry name" value="TRANSPOSASE FOR INSERTION SEQUENCE ELEMENT IS200"/>
    <property type="match status" value="1"/>
</dbReference>
<dbReference type="InterPro" id="IPR002686">
    <property type="entry name" value="Transposase_17"/>
</dbReference>
<feature type="domain" description="Transposase IS200-like" evidence="1">
    <location>
        <begin position="27"/>
        <end position="86"/>
    </location>
</feature>
<evidence type="ECO:0000259" key="1">
    <source>
        <dbReference type="Pfam" id="PF01797"/>
    </source>
</evidence>
<name>H8GL70_METAL</name>
<dbReference type="Gene3D" id="3.30.70.1290">
    <property type="entry name" value="Transposase IS200-like"/>
    <property type="match status" value="1"/>
</dbReference>
<evidence type="ECO:0000313" key="2">
    <source>
        <dbReference type="EMBL" id="EIC28069.1"/>
    </source>
</evidence>
<evidence type="ECO:0000313" key="3">
    <source>
        <dbReference type="Proteomes" id="UP000005090"/>
    </source>
</evidence>
<proteinExistence type="predicted"/>
<dbReference type="PANTHER" id="PTHR33360:SF2">
    <property type="entry name" value="TRANSPOSASE FOR INSERTION SEQUENCE ELEMENT IS200"/>
    <property type="match status" value="1"/>
</dbReference>
<dbReference type="SUPFAM" id="SSF143422">
    <property type="entry name" value="Transposase IS200-like"/>
    <property type="match status" value="1"/>
</dbReference>
<dbReference type="HOGENOM" id="CLU_166681_0_0_6"/>
<dbReference type="EMBL" id="CM001475">
    <property type="protein sequence ID" value="EIC28069.1"/>
    <property type="molecule type" value="Genomic_DNA"/>
</dbReference>
<dbReference type="GO" id="GO:0003677">
    <property type="term" value="F:DNA binding"/>
    <property type="evidence" value="ECO:0007669"/>
    <property type="project" value="InterPro"/>
</dbReference>
<dbReference type="GO" id="GO:0004803">
    <property type="term" value="F:transposase activity"/>
    <property type="evidence" value="ECO:0007669"/>
    <property type="project" value="InterPro"/>
</dbReference>
<dbReference type="InterPro" id="IPR036515">
    <property type="entry name" value="Transposase_17_sf"/>
</dbReference>
<dbReference type="NCBIfam" id="NF033573">
    <property type="entry name" value="transpos_IS200"/>
    <property type="match status" value="1"/>
</dbReference>
<reference evidence="2 3" key="1">
    <citation type="journal article" date="2013" name="Genome Announc.">
        <title>Genome Sequence of the Obligate Gammaproteobacterial Methanotroph Methylomicrobium album Strain BG8.</title>
        <authorList>
            <person name="Kits K.D."/>
            <person name="Kalyuzhnaya M.G."/>
            <person name="Klotz M.G."/>
            <person name="Jetten M.S."/>
            <person name="Op den Camp H.J."/>
            <person name="Vuilleumier S."/>
            <person name="Bringel F."/>
            <person name="Dispirito A.A."/>
            <person name="Murrell J.C."/>
            <person name="Bruce D."/>
            <person name="Cheng J.F."/>
            <person name="Copeland A."/>
            <person name="Goodwin L."/>
            <person name="Hauser L."/>
            <person name="Lajus A."/>
            <person name="Land M.L."/>
            <person name="Lapidus A."/>
            <person name="Lucas S."/>
            <person name="Medigue C."/>
            <person name="Pitluck S."/>
            <person name="Woyke T."/>
            <person name="Zeytun A."/>
            <person name="Stein L.Y."/>
        </authorList>
    </citation>
    <scope>NUCLEOTIDE SEQUENCE [LARGE SCALE GENOMIC DNA]</scope>
    <source>
        <strain evidence="2 3">BG8</strain>
    </source>
</reference>
<protein>
    <submittedName>
        <fullName evidence="2">Transposase</fullName>
    </submittedName>
</protein>
<accession>H8GL70</accession>
<gene>
    <name evidence="2" type="ORF">Metal_0203</name>
</gene>
<dbReference type="Pfam" id="PF01797">
    <property type="entry name" value="Y1_Tnp"/>
    <property type="match status" value="1"/>
</dbReference>
<dbReference type="AlphaFoldDB" id="H8GL70"/>
<keyword evidence="3" id="KW-1185">Reference proteome</keyword>
<dbReference type="Proteomes" id="UP000005090">
    <property type="component" value="Chromosome"/>
</dbReference>
<organism evidence="2 3">
    <name type="scientific">Methylomicrobium album BG8</name>
    <dbReference type="NCBI Taxonomy" id="686340"/>
    <lineage>
        <taxon>Bacteria</taxon>
        <taxon>Pseudomonadati</taxon>
        <taxon>Pseudomonadota</taxon>
        <taxon>Gammaproteobacteria</taxon>
        <taxon>Methylococcales</taxon>
        <taxon>Methylococcaceae</taxon>
        <taxon>Methylomicrobium</taxon>
    </lineage>
</organism>
<dbReference type="GO" id="GO:0006313">
    <property type="term" value="P:DNA transposition"/>
    <property type="evidence" value="ECO:0007669"/>
    <property type="project" value="InterPro"/>
</dbReference>